<evidence type="ECO:0000256" key="5">
    <source>
        <dbReference type="ARBA" id="ARBA00023004"/>
    </source>
</evidence>
<dbReference type="GO" id="GO:0020037">
    <property type="term" value="F:heme binding"/>
    <property type="evidence" value="ECO:0007669"/>
    <property type="project" value="InterPro"/>
</dbReference>
<evidence type="ECO:0000256" key="4">
    <source>
        <dbReference type="ARBA" id="ARBA00022723"/>
    </source>
</evidence>
<keyword evidence="8" id="KW-0560">Oxidoreductase</keyword>
<keyword evidence="9" id="KW-0472">Membrane</keyword>
<dbReference type="InterPro" id="IPR001128">
    <property type="entry name" value="Cyt_P450"/>
</dbReference>
<dbReference type="EMBL" id="PXOF01000096">
    <property type="protein sequence ID" value="RGP66157.1"/>
    <property type="molecule type" value="Genomic_DNA"/>
</dbReference>
<comment type="similarity">
    <text evidence="2 8">Belongs to the cytochrome P450 family.</text>
</comment>
<keyword evidence="4 7" id="KW-0479">Metal-binding</keyword>
<dbReference type="Proteomes" id="UP000266152">
    <property type="component" value="Unassembled WGS sequence"/>
</dbReference>
<gene>
    <name evidence="10" type="ORF">FSPOR_6777</name>
</gene>
<dbReference type="GO" id="GO:0005506">
    <property type="term" value="F:iron ion binding"/>
    <property type="evidence" value="ECO:0007669"/>
    <property type="project" value="InterPro"/>
</dbReference>
<keyword evidence="3 7" id="KW-0349">Heme</keyword>
<dbReference type="STRING" id="5514.A0A395S1N3"/>
<proteinExistence type="inferred from homology"/>
<evidence type="ECO:0000313" key="10">
    <source>
        <dbReference type="EMBL" id="RGP66157.1"/>
    </source>
</evidence>
<dbReference type="InterPro" id="IPR002403">
    <property type="entry name" value="Cyt_P450_E_grp-IV"/>
</dbReference>
<dbReference type="AlphaFoldDB" id="A0A395S1N3"/>
<evidence type="ECO:0000256" key="2">
    <source>
        <dbReference type="ARBA" id="ARBA00010617"/>
    </source>
</evidence>
<sequence length="575" mass="64753">MSDVLYLVPFLASLPLLYTIYLRLFPKPIPGIPYNEEDTKSLFGTISKIQKQSPENMFGWITAESRFHKSPIFQVWLGPFAKPSLIITDFREGQDILMRRKEFDRSDFSCDTLSGEARSFHIAMKTGPRWKAHRRLLQDLMTPAFLHNVAAPNIYKSSMRLLKLWKAKARLVNGKPFSAEHDVFCAALDAVFDFGFGDAAPMRALIPQIERVSSLSEHEIQQLQEGAVDGKALEFPVAPIHPALEATLQTADNIGGVAATGFPKLAWLVIGRMPSVQRSRAVRDEFLVDQIHQAAVRFKLQGKDLGDKYAKSAIDLMVQRQNAFAEKEGHLPPNWEETLRDESLGFVVAGHDTTSTTLCWGIKFIADDPEMQQKLLDSLRNFHTVAVAQDRLPTHAEICGASIPYLDAVVEEMLRLSHTAIVQDRQCKEDTIVLGYPIPKGTTVFIPNKGPSFTEPAYEIDEDLRSSSCQTAAKEHGVRAWANEDMDKFKPERWLVHDEKGDEKFSATAGPTLPFGLGLRGCFGRKLAYMELKLLTTVMMWSFEFQRCPESLSSYESVEGLTRKPVQCYVRLNVR</sequence>
<evidence type="ECO:0000256" key="9">
    <source>
        <dbReference type="SAM" id="Phobius"/>
    </source>
</evidence>
<evidence type="ECO:0000256" key="8">
    <source>
        <dbReference type="RuleBase" id="RU000461"/>
    </source>
</evidence>
<dbReference type="PRINTS" id="PR00465">
    <property type="entry name" value="EP450IV"/>
</dbReference>
<dbReference type="PRINTS" id="PR00385">
    <property type="entry name" value="P450"/>
</dbReference>
<dbReference type="PANTHER" id="PTHR24305:SF232">
    <property type="entry name" value="P450, PUTATIVE (EUROFUNG)-RELATED"/>
    <property type="match status" value="1"/>
</dbReference>
<evidence type="ECO:0000256" key="1">
    <source>
        <dbReference type="ARBA" id="ARBA00001971"/>
    </source>
</evidence>
<feature type="binding site" description="axial binding residue" evidence="7">
    <location>
        <position position="522"/>
    </location>
    <ligand>
        <name>heme</name>
        <dbReference type="ChEBI" id="CHEBI:30413"/>
    </ligand>
    <ligandPart>
        <name>Fe</name>
        <dbReference type="ChEBI" id="CHEBI:18248"/>
    </ligandPart>
</feature>
<dbReference type="PANTHER" id="PTHR24305">
    <property type="entry name" value="CYTOCHROME P450"/>
    <property type="match status" value="1"/>
</dbReference>
<keyword evidence="11" id="KW-1185">Reference proteome</keyword>
<name>A0A395S1N3_FUSSP</name>
<dbReference type="InterPro" id="IPR017972">
    <property type="entry name" value="Cyt_P450_CS"/>
</dbReference>
<dbReference type="GO" id="GO:0004497">
    <property type="term" value="F:monooxygenase activity"/>
    <property type="evidence" value="ECO:0007669"/>
    <property type="project" value="UniProtKB-KW"/>
</dbReference>
<dbReference type="SUPFAM" id="SSF48264">
    <property type="entry name" value="Cytochrome P450"/>
    <property type="match status" value="1"/>
</dbReference>
<dbReference type="Pfam" id="PF00067">
    <property type="entry name" value="p450"/>
    <property type="match status" value="3"/>
</dbReference>
<evidence type="ECO:0000256" key="7">
    <source>
        <dbReference type="PIRSR" id="PIRSR602403-1"/>
    </source>
</evidence>
<dbReference type="InterPro" id="IPR036396">
    <property type="entry name" value="Cyt_P450_sf"/>
</dbReference>
<keyword evidence="9" id="KW-1133">Transmembrane helix</keyword>
<accession>A0A395S1N3</accession>
<feature type="transmembrane region" description="Helical" evidence="9">
    <location>
        <begin position="6"/>
        <end position="25"/>
    </location>
</feature>
<dbReference type="InterPro" id="IPR050121">
    <property type="entry name" value="Cytochrome_P450_monoxygenase"/>
</dbReference>
<keyword evidence="9" id="KW-0812">Transmembrane</keyword>
<evidence type="ECO:0000313" key="11">
    <source>
        <dbReference type="Proteomes" id="UP000266152"/>
    </source>
</evidence>
<evidence type="ECO:0000256" key="3">
    <source>
        <dbReference type="ARBA" id="ARBA00022617"/>
    </source>
</evidence>
<keyword evidence="5 7" id="KW-0408">Iron</keyword>
<keyword evidence="6 8" id="KW-0503">Monooxygenase</keyword>
<evidence type="ECO:0000256" key="6">
    <source>
        <dbReference type="ARBA" id="ARBA00023033"/>
    </source>
</evidence>
<dbReference type="Gene3D" id="1.10.630.10">
    <property type="entry name" value="Cytochrome P450"/>
    <property type="match status" value="1"/>
</dbReference>
<comment type="cofactor">
    <cofactor evidence="1 7">
        <name>heme</name>
        <dbReference type="ChEBI" id="CHEBI:30413"/>
    </cofactor>
</comment>
<comment type="caution">
    <text evidence="10">The sequence shown here is derived from an EMBL/GenBank/DDBJ whole genome shotgun (WGS) entry which is preliminary data.</text>
</comment>
<protein>
    <submittedName>
        <fullName evidence="10">Cytochrome p450</fullName>
    </submittedName>
</protein>
<organism evidence="10 11">
    <name type="scientific">Fusarium sporotrichioides</name>
    <dbReference type="NCBI Taxonomy" id="5514"/>
    <lineage>
        <taxon>Eukaryota</taxon>
        <taxon>Fungi</taxon>
        <taxon>Dikarya</taxon>
        <taxon>Ascomycota</taxon>
        <taxon>Pezizomycotina</taxon>
        <taxon>Sordariomycetes</taxon>
        <taxon>Hypocreomycetidae</taxon>
        <taxon>Hypocreales</taxon>
        <taxon>Nectriaceae</taxon>
        <taxon>Fusarium</taxon>
    </lineage>
</organism>
<reference evidence="10 11" key="1">
    <citation type="journal article" date="2018" name="PLoS Pathog.">
        <title>Evolution of structural diversity of trichothecenes, a family of toxins produced by plant pathogenic and entomopathogenic fungi.</title>
        <authorList>
            <person name="Proctor R.H."/>
            <person name="McCormick S.P."/>
            <person name="Kim H.S."/>
            <person name="Cardoza R.E."/>
            <person name="Stanley A.M."/>
            <person name="Lindo L."/>
            <person name="Kelly A."/>
            <person name="Brown D.W."/>
            <person name="Lee T."/>
            <person name="Vaughan M.M."/>
            <person name="Alexander N.J."/>
            <person name="Busman M."/>
            <person name="Gutierrez S."/>
        </authorList>
    </citation>
    <scope>NUCLEOTIDE SEQUENCE [LARGE SCALE GENOMIC DNA]</scope>
    <source>
        <strain evidence="10 11">NRRL 3299</strain>
    </source>
</reference>
<dbReference type="PROSITE" id="PS00086">
    <property type="entry name" value="CYTOCHROME_P450"/>
    <property type="match status" value="1"/>
</dbReference>
<dbReference type="GO" id="GO:0016705">
    <property type="term" value="F:oxidoreductase activity, acting on paired donors, with incorporation or reduction of molecular oxygen"/>
    <property type="evidence" value="ECO:0007669"/>
    <property type="project" value="InterPro"/>
</dbReference>